<evidence type="ECO:0000259" key="1">
    <source>
        <dbReference type="SMART" id="SM00901"/>
    </source>
</evidence>
<dbReference type="Pfam" id="PF08867">
    <property type="entry name" value="FRG"/>
    <property type="match status" value="1"/>
</dbReference>
<organism evidence="2 3">
    <name type="scientific">Streptomyces ossamyceticus</name>
    <dbReference type="NCBI Taxonomy" id="249581"/>
    <lineage>
        <taxon>Bacteria</taxon>
        <taxon>Bacillati</taxon>
        <taxon>Actinomycetota</taxon>
        <taxon>Actinomycetes</taxon>
        <taxon>Kitasatosporales</taxon>
        <taxon>Streptomycetaceae</taxon>
        <taxon>Streptomyces</taxon>
    </lineage>
</organism>
<dbReference type="InterPro" id="IPR014966">
    <property type="entry name" value="FRG-dom"/>
</dbReference>
<evidence type="ECO:0000313" key="2">
    <source>
        <dbReference type="EMBL" id="MET9849705.1"/>
    </source>
</evidence>
<feature type="domain" description="FRG" evidence="1">
    <location>
        <begin position="9"/>
        <end position="103"/>
    </location>
</feature>
<protein>
    <submittedName>
        <fullName evidence="2">FRG domain-containing protein</fullName>
    </submittedName>
</protein>
<keyword evidence="3" id="KW-1185">Reference proteome</keyword>
<comment type="caution">
    <text evidence="2">The sequence shown here is derived from an EMBL/GenBank/DDBJ whole genome shotgun (WGS) entry which is preliminary data.</text>
</comment>
<accession>A0ABV2V7A1</accession>
<name>A0ABV2V7A1_9ACTN</name>
<evidence type="ECO:0000313" key="3">
    <source>
        <dbReference type="Proteomes" id="UP001550210"/>
    </source>
</evidence>
<sequence length="227" mass="25503">MKVLASAGGPETRWYRGHADVSWTLIPSLARKREWIESEILLLKKFKQNAIPRIAAPLGSEWDWLFLAQHHGLPTRLLDWSENPLIGLYFACESDAGADGRFWILRPNDLNEKSSPGTPGILLFGHDKILDHYLPEEAKSPSPIQPPVAAVAARSFGRIVAQSGTFTICHRSFEPLESVHEGAYLESYSIPLARKAFIREQLKVLGINVMTVYPDLTHLAEYVKSEF</sequence>
<dbReference type="SMART" id="SM00901">
    <property type="entry name" value="FRG"/>
    <property type="match status" value="1"/>
</dbReference>
<dbReference type="Proteomes" id="UP001550210">
    <property type="component" value="Unassembled WGS sequence"/>
</dbReference>
<dbReference type="EMBL" id="JBEXPZ010000057">
    <property type="protein sequence ID" value="MET9849705.1"/>
    <property type="molecule type" value="Genomic_DNA"/>
</dbReference>
<dbReference type="RefSeq" id="WP_355402475.1">
    <property type="nucleotide sequence ID" value="NZ_JBEXPZ010000057.1"/>
</dbReference>
<gene>
    <name evidence="2" type="ORF">ABZZ21_35205</name>
</gene>
<reference evidence="2 3" key="1">
    <citation type="submission" date="2024-06" db="EMBL/GenBank/DDBJ databases">
        <title>The Natural Products Discovery Center: Release of the First 8490 Sequenced Strains for Exploring Actinobacteria Biosynthetic Diversity.</title>
        <authorList>
            <person name="Kalkreuter E."/>
            <person name="Kautsar S.A."/>
            <person name="Yang D."/>
            <person name="Bader C.D."/>
            <person name="Teijaro C.N."/>
            <person name="Fluegel L."/>
            <person name="Davis C.M."/>
            <person name="Simpson J.R."/>
            <person name="Lauterbach L."/>
            <person name="Steele A.D."/>
            <person name="Gui C."/>
            <person name="Meng S."/>
            <person name="Li G."/>
            <person name="Viehrig K."/>
            <person name="Ye F."/>
            <person name="Su P."/>
            <person name="Kiefer A.F."/>
            <person name="Nichols A."/>
            <person name="Cepeda A.J."/>
            <person name="Yan W."/>
            <person name="Fan B."/>
            <person name="Jiang Y."/>
            <person name="Adhikari A."/>
            <person name="Zheng C.-J."/>
            <person name="Schuster L."/>
            <person name="Cowan T.M."/>
            <person name="Smanski M.J."/>
            <person name="Chevrette M.G."/>
            <person name="De Carvalho L.P.S."/>
            <person name="Shen B."/>
        </authorList>
    </citation>
    <scope>NUCLEOTIDE SEQUENCE [LARGE SCALE GENOMIC DNA]</scope>
    <source>
        <strain evidence="2 3">NPDC006434</strain>
    </source>
</reference>
<proteinExistence type="predicted"/>